<dbReference type="SUPFAM" id="SSF53474">
    <property type="entry name" value="alpha/beta-Hydrolases"/>
    <property type="match status" value="1"/>
</dbReference>
<proteinExistence type="predicted"/>
<dbReference type="AlphaFoldDB" id="A0A382H0V3"/>
<feature type="non-terminal residue" evidence="2">
    <location>
        <position position="150"/>
    </location>
</feature>
<dbReference type="Gene3D" id="3.40.50.1820">
    <property type="entry name" value="alpha/beta hydrolase"/>
    <property type="match status" value="1"/>
</dbReference>
<dbReference type="EMBL" id="UINC01058500">
    <property type="protein sequence ID" value="SVB80829.1"/>
    <property type="molecule type" value="Genomic_DNA"/>
</dbReference>
<dbReference type="Pfam" id="PF00561">
    <property type="entry name" value="Abhydrolase_1"/>
    <property type="match status" value="1"/>
</dbReference>
<dbReference type="InterPro" id="IPR029058">
    <property type="entry name" value="AB_hydrolase_fold"/>
</dbReference>
<gene>
    <name evidence="2" type="ORF">METZ01_LOCUS233683</name>
</gene>
<accession>A0A382H0V3</accession>
<organism evidence="2">
    <name type="scientific">marine metagenome</name>
    <dbReference type="NCBI Taxonomy" id="408172"/>
    <lineage>
        <taxon>unclassified sequences</taxon>
        <taxon>metagenomes</taxon>
        <taxon>ecological metagenomes</taxon>
    </lineage>
</organism>
<sequence>MNSLNASEPSECWADIGDLRVRYLDWGGQGKPAVLLHGLASSANWYDLVSPHLRNHYRIISPDQRGHGQTTQAPDGYDWGTLTQDVVGLMDLLDIPKAAGFGHSWGATVALNVAARAQDRVTALGLIDGGTSRGSGVKENWEDVKTRARP</sequence>
<dbReference type="InterPro" id="IPR000073">
    <property type="entry name" value="AB_hydrolase_1"/>
</dbReference>
<evidence type="ECO:0000313" key="2">
    <source>
        <dbReference type="EMBL" id="SVB80829.1"/>
    </source>
</evidence>
<dbReference type="PANTHER" id="PTHR43798:SF33">
    <property type="entry name" value="HYDROLASE, PUTATIVE (AFU_ORTHOLOGUE AFUA_2G14860)-RELATED"/>
    <property type="match status" value="1"/>
</dbReference>
<name>A0A382H0V3_9ZZZZ</name>
<evidence type="ECO:0000259" key="1">
    <source>
        <dbReference type="Pfam" id="PF00561"/>
    </source>
</evidence>
<dbReference type="InterPro" id="IPR050266">
    <property type="entry name" value="AB_hydrolase_sf"/>
</dbReference>
<dbReference type="GO" id="GO:0016020">
    <property type="term" value="C:membrane"/>
    <property type="evidence" value="ECO:0007669"/>
    <property type="project" value="TreeGrafter"/>
</dbReference>
<feature type="domain" description="AB hydrolase-1" evidence="1">
    <location>
        <begin position="34"/>
        <end position="129"/>
    </location>
</feature>
<reference evidence="2" key="1">
    <citation type="submission" date="2018-05" db="EMBL/GenBank/DDBJ databases">
        <authorList>
            <person name="Lanie J.A."/>
            <person name="Ng W.-L."/>
            <person name="Kazmierczak K.M."/>
            <person name="Andrzejewski T.M."/>
            <person name="Davidsen T.M."/>
            <person name="Wayne K.J."/>
            <person name="Tettelin H."/>
            <person name="Glass J.I."/>
            <person name="Rusch D."/>
            <person name="Podicherti R."/>
            <person name="Tsui H.-C.T."/>
            <person name="Winkler M.E."/>
        </authorList>
    </citation>
    <scope>NUCLEOTIDE SEQUENCE</scope>
</reference>
<dbReference type="PANTHER" id="PTHR43798">
    <property type="entry name" value="MONOACYLGLYCEROL LIPASE"/>
    <property type="match status" value="1"/>
</dbReference>
<protein>
    <recommendedName>
        <fullName evidence="1">AB hydrolase-1 domain-containing protein</fullName>
    </recommendedName>
</protein>
<dbReference type="PRINTS" id="PR00111">
    <property type="entry name" value="ABHYDROLASE"/>
</dbReference>